<feature type="transmembrane region" description="Helical" evidence="1">
    <location>
        <begin position="139"/>
        <end position="159"/>
    </location>
</feature>
<comment type="caution">
    <text evidence="3">The sequence shown here is derived from an EMBL/GenBank/DDBJ whole genome shotgun (WGS) entry which is preliminary data.</text>
</comment>
<dbReference type="Pfam" id="PF13439">
    <property type="entry name" value="Glyco_transf_4"/>
    <property type="match status" value="1"/>
</dbReference>
<reference evidence="3 4" key="1">
    <citation type="journal article" date="2016" name="Nat. Commun.">
        <title>Thousands of microbial genomes shed light on interconnected biogeochemical processes in an aquifer system.</title>
        <authorList>
            <person name="Anantharaman K."/>
            <person name="Brown C.T."/>
            <person name="Hug L.A."/>
            <person name="Sharon I."/>
            <person name="Castelle C.J."/>
            <person name="Probst A.J."/>
            <person name="Thomas B.C."/>
            <person name="Singh A."/>
            <person name="Wilkins M.J."/>
            <person name="Karaoz U."/>
            <person name="Brodie E.L."/>
            <person name="Williams K.H."/>
            <person name="Hubbard S.S."/>
            <person name="Banfield J.F."/>
        </authorList>
    </citation>
    <scope>NUCLEOTIDE SEQUENCE [LARGE SCALE GENOMIC DNA]</scope>
</reference>
<dbReference type="Proteomes" id="UP000177968">
    <property type="component" value="Unassembled WGS sequence"/>
</dbReference>
<keyword evidence="1" id="KW-0812">Transmembrane</keyword>
<gene>
    <name evidence="3" type="ORF">A3H15_01895</name>
</gene>
<proteinExistence type="predicted"/>
<dbReference type="PANTHER" id="PTHR12526:SF637">
    <property type="entry name" value="GLYCOSYLTRANSFERASE EPSF-RELATED"/>
    <property type="match status" value="1"/>
</dbReference>
<evidence type="ECO:0000313" key="4">
    <source>
        <dbReference type="Proteomes" id="UP000177968"/>
    </source>
</evidence>
<dbReference type="InterPro" id="IPR028098">
    <property type="entry name" value="Glyco_trans_4-like_N"/>
</dbReference>
<evidence type="ECO:0000259" key="2">
    <source>
        <dbReference type="Pfam" id="PF13439"/>
    </source>
</evidence>
<dbReference type="PANTHER" id="PTHR12526">
    <property type="entry name" value="GLYCOSYLTRANSFERASE"/>
    <property type="match status" value="1"/>
</dbReference>
<organism evidence="3 4">
    <name type="scientific">Candidatus Kaiserbacteria bacterium RIFCSPLOWO2_12_FULL_50_28</name>
    <dbReference type="NCBI Taxonomy" id="1798527"/>
    <lineage>
        <taxon>Bacteria</taxon>
        <taxon>Candidatus Kaiseribacteriota</taxon>
    </lineage>
</organism>
<evidence type="ECO:0000256" key="1">
    <source>
        <dbReference type="SAM" id="Phobius"/>
    </source>
</evidence>
<protein>
    <recommendedName>
        <fullName evidence="2">Glycosyltransferase subfamily 4-like N-terminal domain-containing protein</fullName>
    </recommendedName>
</protein>
<dbReference type="EMBL" id="MFMO01000004">
    <property type="protein sequence ID" value="OGG88384.1"/>
    <property type="molecule type" value="Genomic_DNA"/>
</dbReference>
<dbReference type="AlphaFoldDB" id="A0A1F6FR86"/>
<dbReference type="Pfam" id="PF13692">
    <property type="entry name" value="Glyco_trans_1_4"/>
    <property type="match status" value="1"/>
</dbReference>
<dbReference type="Gene3D" id="3.40.50.2000">
    <property type="entry name" value="Glycogen Phosphorylase B"/>
    <property type="match status" value="2"/>
</dbReference>
<keyword evidence="1" id="KW-1133">Transmembrane helix</keyword>
<accession>A0A1F6FR86</accession>
<name>A0A1F6FR86_9BACT</name>
<feature type="domain" description="Glycosyltransferase subfamily 4-like N-terminal" evidence="2">
    <location>
        <begin position="21"/>
        <end position="180"/>
    </location>
</feature>
<dbReference type="SUPFAM" id="SSF53756">
    <property type="entry name" value="UDP-Glycosyltransferase/glycogen phosphorylase"/>
    <property type="match status" value="1"/>
</dbReference>
<evidence type="ECO:0000313" key="3">
    <source>
        <dbReference type="EMBL" id="OGG88384.1"/>
    </source>
</evidence>
<sequence length="380" mass="42763">MRHDTTMEKKKILYLITKATWGGAQKYVNDLATSLPKERFRIIVAYGTHGKLAENLSYEGITIHQFPSLDRDIAVIPDIKSFLEIYLYIKEIHPDIVHLNSSKAAALGALAARFTGVRSIIFTVHGWPFKEDRNALLRFGLYLISWFTALLSHTVIVVSKSDELRGKRMWFVRKKIDYIPLAFKSLEMYTRARAEESMFESTDLFLNSVRLVTIAELTPNKGLRYGIEMMKELEERTPQKYTYSIIGDGEEYSSLPNYAKELGVSQSISFESIASNKPPENLSTEASRYLPAFDIFILPSIKEGMPYVLLEAAAAGLPIVATEAVRSEASSIPNILIVPSKSGDALASAVERISRKTPSQVSLGTRLFQHMFDSTMARYV</sequence>
<keyword evidence="1" id="KW-0472">Membrane</keyword>